<evidence type="ECO:0000313" key="1">
    <source>
        <dbReference type="EMBL" id="MBB4805811.1"/>
    </source>
</evidence>
<comment type="caution">
    <text evidence="1">The sequence shown here is derived from an EMBL/GenBank/DDBJ whole genome shotgun (WGS) entry which is preliminary data.</text>
</comment>
<reference evidence="1 2" key="1">
    <citation type="submission" date="2020-08" db="EMBL/GenBank/DDBJ databases">
        <title>Functional genomics of gut bacteria from endangered species of beetles.</title>
        <authorList>
            <person name="Carlos-Shanley C."/>
        </authorList>
    </citation>
    <scope>NUCLEOTIDE SEQUENCE [LARGE SCALE GENOMIC DNA]</scope>
    <source>
        <strain evidence="1 2">S00151</strain>
    </source>
</reference>
<organism evidence="1 2">
    <name type="scientific">Chryseobacterium defluvii</name>
    <dbReference type="NCBI Taxonomy" id="160396"/>
    <lineage>
        <taxon>Bacteria</taxon>
        <taxon>Pseudomonadati</taxon>
        <taxon>Bacteroidota</taxon>
        <taxon>Flavobacteriia</taxon>
        <taxon>Flavobacteriales</taxon>
        <taxon>Weeksellaceae</taxon>
        <taxon>Chryseobacterium group</taxon>
        <taxon>Chryseobacterium</taxon>
    </lineage>
</organism>
<evidence type="ECO:0000313" key="2">
    <source>
        <dbReference type="Proteomes" id="UP000592180"/>
    </source>
</evidence>
<protein>
    <submittedName>
        <fullName evidence="1">Uncharacterized protein</fullName>
    </submittedName>
</protein>
<name>A0A840K8J5_9FLAO</name>
<sequence length="57" mass="6693">MKNSPPLEGWIRLEGEDGVVKKETHTQMKEILTQIKGVLIRRNFVENLPYNPHLKYC</sequence>
<dbReference type="AlphaFoldDB" id="A0A840K8J5"/>
<keyword evidence="2" id="KW-1185">Reference proteome</keyword>
<dbReference type="Proteomes" id="UP000592180">
    <property type="component" value="Unassembled WGS sequence"/>
</dbReference>
<dbReference type="EMBL" id="JACHLE010000001">
    <property type="protein sequence ID" value="MBB4805811.1"/>
    <property type="molecule type" value="Genomic_DNA"/>
</dbReference>
<accession>A0A840K8J5</accession>
<dbReference type="RefSeq" id="WP_228460950.1">
    <property type="nucleotide sequence ID" value="NZ_JACHLE010000001.1"/>
</dbReference>
<gene>
    <name evidence="1" type="ORF">HNP38_001083</name>
</gene>
<proteinExistence type="predicted"/>